<dbReference type="PANTHER" id="PTHR22933">
    <property type="entry name" value="FI18007P1-RELATED"/>
    <property type="match status" value="1"/>
</dbReference>
<evidence type="ECO:0000313" key="4">
    <source>
        <dbReference type="Proteomes" id="UP000079169"/>
    </source>
</evidence>
<dbReference type="STRING" id="121845.A0A3Q0J4C0"/>
<feature type="signal peptide" evidence="2">
    <location>
        <begin position="1"/>
        <end position="26"/>
    </location>
</feature>
<dbReference type="GO" id="GO:0005576">
    <property type="term" value="C:extracellular region"/>
    <property type="evidence" value="ECO:0007669"/>
    <property type="project" value="InterPro"/>
</dbReference>
<feature type="region of interest" description="Disordered" evidence="1">
    <location>
        <begin position="121"/>
        <end position="419"/>
    </location>
</feature>
<feature type="chain" id="PRO_5018149982" evidence="2">
    <location>
        <begin position="27"/>
        <end position="977"/>
    </location>
</feature>
<feature type="compositionally biased region" description="Acidic residues" evidence="1">
    <location>
        <begin position="162"/>
        <end position="173"/>
    </location>
</feature>
<feature type="compositionally biased region" description="Acidic residues" evidence="1">
    <location>
        <begin position="370"/>
        <end position="381"/>
    </location>
</feature>
<feature type="domain" description="Chitin-binding type-2" evidence="3">
    <location>
        <begin position="40"/>
        <end position="103"/>
    </location>
</feature>
<feature type="compositionally biased region" description="Polar residues" evidence="1">
    <location>
        <begin position="340"/>
        <end position="358"/>
    </location>
</feature>
<dbReference type="SMART" id="SM00494">
    <property type="entry name" value="ChtBD2"/>
    <property type="match status" value="1"/>
</dbReference>
<evidence type="ECO:0000313" key="5">
    <source>
        <dbReference type="RefSeq" id="XP_026681768.1"/>
    </source>
</evidence>
<feature type="compositionally biased region" description="Pro residues" evidence="1">
    <location>
        <begin position="232"/>
        <end position="252"/>
    </location>
</feature>
<evidence type="ECO:0000259" key="3">
    <source>
        <dbReference type="PROSITE" id="PS50940"/>
    </source>
</evidence>
<dbReference type="Gene3D" id="2.170.140.10">
    <property type="entry name" value="Chitin binding domain"/>
    <property type="match status" value="1"/>
</dbReference>
<dbReference type="InterPro" id="IPR036508">
    <property type="entry name" value="Chitin-bd_dom_sf"/>
</dbReference>
<feature type="compositionally biased region" description="Acidic residues" evidence="1">
    <location>
        <begin position="127"/>
        <end position="149"/>
    </location>
</feature>
<dbReference type="PaxDb" id="121845-A0A3Q0J4C0"/>
<dbReference type="InterPro" id="IPR052976">
    <property type="entry name" value="Scoloptoxin-like"/>
</dbReference>
<accession>A0A3Q0J4C0</accession>
<sequence>MLLAVLLTGLICTLSWNNEFLQASAAEPGYLDFDNLPETNFSCESKVIGGYYADVETGCQMFHVCTIGQKGEVADIKFLCLNGTVFDQETRVCERLDEVDCSKSESYYDLNLELYGNSGATYGIQPENEEEPAVSTDDDDKCVEDEEDCKTEPLPNSKPAQPEDEYEEMEEPAPDPTPPSTSTTTTPRPRLSTSPRPAQIPYPTSSPETIAALLALHNAFQESLKEHERPASPRPSTPSPVKSPSPPPPPRFSSPVSFSTSPRPLSFVLNSQHNFQGGNHAASLPQQPPQVTNHHFPAPQTHKQPQSQQQQQSPQQQSQPQPFPFNLPKTKQPLPPLPPFTSTIRSSQAFGNSNFQQSFREEQQNIRPGDEDEEYSVEDYEQSQPSTPRPLYNAYKHNQNRFAISHQDTNPPPPPAPPSNFLLHQLKLRFNDNPPQKHPGAHGFTRAVANHDTKVLTFPEKPPPPPVSTSITTPAAVSVVLSKSSTSSVVRTVSSRNQSAISHTNPPQAFNASKYFPTSTLKPSTTTTSNLSQPLEEDYKAEEEYEDYLEEELEPDPFYKDVPKLDRQRRNIENKGNMKDVERIKKKYKTLLKMLHKKKYEDPIRQAKIRQKLLMLKEDIKAAEAEIEGSPSKETTNYEFLETTTEQEINFTFPILTPPTPPPMNKSSTTLVTLSSPLIITTTPETEVTIMSVNIDETPSTSPTTTQNPPISLNVDHYQYYAFTLFNDSHLNSAPVTSPLTTPSTAVPSKHNKTKTSKAQHFFDMINISEDLVIGQNLPRRKQVQEDYFGSITSKAEAIRDLLQRLKSRASTKTQVSINDTKDWFSNNTNDFLGGTDFSLEMCTDKDLYNEFLPSNETLEFKIPLSSPTKKLIGTRYIKLCRQCHVQGFNTTAMLIFLIETQFLLDTPLYIKLQQETQGSIRQEDLVNIIELNSKIKVVQFKSKSKTFKLLKEISTLSNPRLLVNRIVQNIVNTNQH</sequence>
<feature type="compositionally biased region" description="Low complexity" evidence="1">
    <location>
        <begin position="253"/>
        <end position="264"/>
    </location>
</feature>
<dbReference type="PANTHER" id="PTHR22933:SF43">
    <property type="entry name" value="LP10131P"/>
    <property type="match status" value="1"/>
</dbReference>
<dbReference type="OrthoDB" id="10065127at2759"/>
<dbReference type="KEGG" id="dci:103512528"/>
<feature type="compositionally biased region" description="Low complexity" evidence="1">
    <location>
        <begin position="304"/>
        <end position="320"/>
    </location>
</feature>
<proteinExistence type="predicted"/>
<gene>
    <name evidence="5" type="primary">LOC103512528</name>
</gene>
<dbReference type="PRINTS" id="PR01217">
    <property type="entry name" value="PRICHEXTENSN"/>
</dbReference>
<dbReference type="AlphaFoldDB" id="A0A3Q0J4C0"/>
<dbReference type="InterPro" id="IPR002557">
    <property type="entry name" value="Chitin-bd_dom"/>
</dbReference>
<evidence type="ECO:0000256" key="1">
    <source>
        <dbReference type="SAM" id="MobiDB-lite"/>
    </source>
</evidence>
<dbReference type="RefSeq" id="XP_026681768.1">
    <property type="nucleotide sequence ID" value="XM_026825967.1"/>
</dbReference>
<feature type="compositionally biased region" description="Polar residues" evidence="1">
    <location>
        <begin position="268"/>
        <end position="277"/>
    </location>
</feature>
<keyword evidence="2" id="KW-0732">Signal</keyword>
<dbReference type="GO" id="GO:0008061">
    <property type="term" value="F:chitin binding"/>
    <property type="evidence" value="ECO:0007669"/>
    <property type="project" value="InterPro"/>
</dbReference>
<protein>
    <submittedName>
        <fullName evidence="5">Arginine-glutamic acid dipeptide repeats protein</fullName>
    </submittedName>
</protein>
<dbReference type="PROSITE" id="PS50940">
    <property type="entry name" value="CHIT_BIND_II"/>
    <property type="match status" value="1"/>
</dbReference>
<dbReference type="GeneID" id="103512528"/>
<organism evidence="4 5">
    <name type="scientific">Diaphorina citri</name>
    <name type="common">Asian citrus psyllid</name>
    <dbReference type="NCBI Taxonomy" id="121845"/>
    <lineage>
        <taxon>Eukaryota</taxon>
        <taxon>Metazoa</taxon>
        <taxon>Ecdysozoa</taxon>
        <taxon>Arthropoda</taxon>
        <taxon>Hexapoda</taxon>
        <taxon>Insecta</taxon>
        <taxon>Pterygota</taxon>
        <taxon>Neoptera</taxon>
        <taxon>Paraneoptera</taxon>
        <taxon>Hemiptera</taxon>
        <taxon>Sternorrhyncha</taxon>
        <taxon>Psylloidea</taxon>
        <taxon>Psyllidae</taxon>
        <taxon>Diaphorininae</taxon>
        <taxon>Diaphorina</taxon>
    </lineage>
</organism>
<feature type="compositionally biased region" description="Polar residues" evidence="1">
    <location>
        <begin position="396"/>
        <end position="409"/>
    </location>
</feature>
<feature type="compositionally biased region" description="Low complexity" evidence="1">
    <location>
        <begin position="180"/>
        <end position="197"/>
    </location>
</feature>
<keyword evidence="4" id="KW-1185">Reference proteome</keyword>
<name>A0A3Q0J4C0_DIACI</name>
<dbReference type="Pfam" id="PF01607">
    <property type="entry name" value="CBM_14"/>
    <property type="match status" value="1"/>
</dbReference>
<reference evidence="5" key="1">
    <citation type="submission" date="2025-08" db="UniProtKB">
        <authorList>
            <consortium name="RefSeq"/>
        </authorList>
    </citation>
    <scope>IDENTIFICATION</scope>
</reference>
<evidence type="ECO:0000256" key="2">
    <source>
        <dbReference type="SAM" id="SignalP"/>
    </source>
</evidence>
<dbReference type="Proteomes" id="UP000079169">
    <property type="component" value="Unplaced"/>
</dbReference>
<dbReference type="SUPFAM" id="SSF57625">
    <property type="entry name" value="Invertebrate chitin-binding proteins"/>
    <property type="match status" value="1"/>
</dbReference>